<dbReference type="PANTHER" id="PTHR23513">
    <property type="entry name" value="INTEGRAL MEMBRANE EFFLUX PROTEIN-RELATED"/>
    <property type="match status" value="1"/>
</dbReference>
<dbReference type="SUPFAM" id="SSF103473">
    <property type="entry name" value="MFS general substrate transporter"/>
    <property type="match status" value="1"/>
</dbReference>
<feature type="transmembrane region" description="Helical" evidence="6">
    <location>
        <begin position="163"/>
        <end position="190"/>
    </location>
</feature>
<dbReference type="EMBL" id="JACCBG010000001">
    <property type="protein sequence ID" value="NYD41915.1"/>
    <property type="molecule type" value="Genomic_DNA"/>
</dbReference>
<evidence type="ECO:0000256" key="5">
    <source>
        <dbReference type="ARBA" id="ARBA00023136"/>
    </source>
</evidence>
<feature type="transmembrane region" description="Helical" evidence="6">
    <location>
        <begin position="29"/>
        <end position="57"/>
    </location>
</feature>
<dbReference type="Gene3D" id="1.20.1250.20">
    <property type="entry name" value="MFS general substrate transporter like domains"/>
    <property type="match status" value="1"/>
</dbReference>
<dbReference type="PROSITE" id="PS50850">
    <property type="entry name" value="MFS"/>
    <property type="match status" value="1"/>
</dbReference>
<keyword evidence="5 6" id="KW-0472">Membrane</keyword>
<feature type="transmembrane region" description="Helical" evidence="6">
    <location>
        <begin position="355"/>
        <end position="374"/>
    </location>
</feature>
<evidence type="ECO:0000256" key="1">
    <source>
        <dbReference type="ARBA" id="ARBA00004651"/>
    </source>
</evidence>
<evidence type="ECO:0000313" key="8">
    <source>
        <dbReference type="EMBL" id="NYD41915.1"/>
    </source>
</evidence>
<name>A0A7Y9E6M5_9ACTN</name>
<evidence type="ECO:0000259" key="7">
    <source>
        <dbReference type="PROSITE" id="PS50850"/>
    </source>
</evidence>
<organism evidence="8 9">
    <name type="scientific">Nocardioides panaciterrulae</name>
    <dbReference type="NCBI Taxonomy" id="661492"/>
    <lineage>
        <taxon>Bacteria</taxon>
        <taxon>Bacillati</taxon>
        <taxon>Actinomycetota</taxon>
        <taxon>Actinomycetes</taxon>
        <taxon>Propionibacteriales</taxon>
        <taxon>Nocardioidaceae</taxon>
        <taxon>Nocardioides</taxon>
    </lineage>
</organism>
<feature type="domain" description="Major facilitator superfamily (MFS) profile" evidence="7">
    <location>
        <begin position="12"/>
        <end position="402"/>
    </location>
</feature>
<dbReference type="InterPro" id="IPR020846">
    <property type="entry name" value="MFS_dom"/>
</dbReference>
<dbReference type="Proteomes" id="UP000535511">
    <property type="component" value="Unassembled WGS sequence"/>
</dbReference>
<dbReference type="InterPro" id="IPR036259">
    <property type="entry name" value="MFS_trans_sf"/>
</dbReference>
<evidence type="ECO:0000313" key="9">
    <source>
        <dbReference type="Proteomes" id="UP000535511"/>
    </source>
</evidence>
<feature type="transmembrane region" description="Helical" evidence="6">
    <location>
        <begin position="313"/>
        <end position="335"/>
    </location>
</feature>
<accession>A0A7Y9E6M5</accession>
<dbReference type="RefSeq" id="WP_179663591.1">
    <property type="nucleotide sequence ID" value="NZ_JACCBG010000001.1"/>
</dbReference>
<feature type="transmembrane region" description="Helical" evidence="6">
    <location>
        <begin position="380"/>
        <end position="396"/>
    </location>
</feature>
<dbReference type="PANTHER" id="PTHR23513:SF6">
    <property type="entry name" value="MAJOR FACILITATOR SUPERFAMILY ASSOCIATED DOMAIN-CONTAINING PROTEIN"/>
    <property type="match status" value="1"/>
</dbReference>
<keyword evidence="2" id="KW-1003">Cell membrane</keyword>
<feature type="transmembrane region" description="Helical" evidence="6">
    <location>
        <begin position="224"/>
        <end position="248"/>
    </location>
</feature>
<keyword evidence="3 6" id="KW-0812">Transmembrane</keyword>
<gene>
    <name evidence="8" type="ORF">BJZ21_001998</name>
</gene>
<evidence type="ECO:0000256" key="6">
    <source>
        <dbReference type="SAM" id="Phobius"/>
    </source>
</evidence>
<evidence type="ECO:0000256" key="3">
    <source>
        <dbReference type="ARBA" id="ARBA00022692"/>
    </source>
</evidence>
<dbReference type="CDD" id="cd06173">
    <property type="entry name" value="MFS_MefA_like"/>
    <property type="match status" value="1"/>
</dbReference>
<dbReference type="GO" id="GO:0005886">
    <property type="term" value="C:plasma membrane"/>
    <property type="evidence" value="ECO:0007669"/>
    <property type="project" value="UniProtKB-SubCell"/>
</dbReference>
<comment type="caution">
    <text evidence="8">The sequence shown here is derived from an EMBL/GenBank/DDBJ whole genome shotgun (WGS) entry which is preliminary data.</text>
</comment>
<keyword evidence="9" id="KW-1185">Reference proteome</keyword>
<dbReference type="GO" id="GO:0022857">
    <property type="term" value="F:transmembrane transporter activity"/>
    <property type="evidence" value="ECO:0007669"/>
    <property type="project" value="InterPro"/>
</dbReference>
<proteinExistence type="predicted"/>
<evidence type="ECO:0000256" key="4">
    <source>
        <dbReference type="ARBA" id="ARBA00022989"/>
    </source>
</evidence>
<dbReference type="AlphaFoldDB" id="A0A7Y9E6M5"/>
<feature type="transmembrane region" description="Helical" evidence="6">
    <location>
        <begin position="290"/>
        <end position="307"/>
    </location>
</feature>
<evidence type="ECO:0000256" key="2">
    <source>
        <dbReference type="ARBA" id="ARBA00022475"/>
    </source>
</evidence>
<protein>
    <submittedName>
        <fullName evidence="8">Putative MFS family arabinose efflux permease</fullName>
    </submittedName>
</protein>
<dbReference type="Pfam" id="PF07690">
    <property type="entry name" value="MFS_1"/>
    <property type="match status" value="1"/>
</dbReference>
<keyword evidence="4 6" id="KW-1133">Transmembrane helix</keyword>
<sequence>MSTSPASVGGAEYRKLLAGSAVSNLGDGISFIAIPLLAATLTSSPELVAGLSFAYSLPRLVMSSFSGVIADRVDRRRLMVVVNAARGLMLFALVASVVSDSSSIWMLYAVYGALGLLETLADTSAFTVLPSIVRPEELARANGRLATAQTLFDEIAGPPLGGLLFGVAVAVPIAADATSFVVAALLFSWLRGRFQPDRERATTATTLRHDLGEGLRYLFGNPTLLSLAASGFLSTLAYMAPFSVLVLFATKTVGLTATEYGIALTISALGSLIGSVVAERLDARLGSATAMRVMLVLGAAAFAVLAISTSAVLVTAMLAVYFLHTTVWSICFASWRQRLIPNELLGRVGGAMRTFNLLGLVLGSVAGGLIAGRIGLQAPFWFGAATLVVAAVLPLGERAVRDTDGQSGRVLA</sequence>
<reference evidence="8 9" key="1">
    <citation type="submission" date="2020-07" db="EMBL/GenBank/DDBJ databases">
        <title>Sequencing the genomes of 1000 actinobacteria strains.</title>
        <authorList>
            <person name="Klenk H.-P."/>
        </authorList>
    </citation>
    <scope>NUCLEOTIDE SEQUENCE [LARGE SCALE GENOMIC DNA]</scope>
    <source>
        <strain evidence="8 9">DSM 21350</strain>
    </source>
</reference>
<dbReference type="InterPro" id="IPR011701">
    <property type="entry name" value="MFS"/>
</dbReference>
<feature type="transmembrane region" description="Helical" evidence="6">
    <location>
        <begin position="260"/>
        <end position="278"/>
    </location>
</feature>
<comment type="subcellular location">
    <subcellularLocation>
        <location evidence="1">Cell membrane</location>
        <topology evidence="1">Multi-pass membrane protein</topology>
    </subcellularLocation>
</comment>